<feature type="transmembrane region" description="Helical" evidence="1">
    <location>
        <begin position="74"/>
        <end position="94"/>
    </location>
</feature>
<name>A0A921IVY0_9ACTN</name>
<protein>
    <recommendedName>
        <fullName evidence="4">Rod shape-determining protein MreD</fullName>
    </recommendedName>
</protein>
<evidence type="ECO:0000313" key="3">
    <source>
        <dbReference type="Proteomes" id="UP000753256"/>
    </source>
</evidence>
<feature type="transmembrane region" description="Helical" evidence="1">
    <location>
        <begin position="40"/>
        <end position="62"/>
    </location>
</feature>
<evidence type="ECO:0000256" key="1">
    <source>
        <dbReference type="SAM" id="Phobius"/>
    </source>
</evidence>
<reference evidence="2" key="1">
    <citation type="journal article" date="2021" name="PeerJ">
        <title>Extensive microbial diversity within the chicken gut microbiome revealed by metagenomics and culture.</title>
        <authorList>
            <person name="Gilroy R."/>
            <person name="Ravi A."/>
            <person name="Getino M."/>
            <person name="Pursley I."/>
            <person name="Horton D.L."/>
            <person name="Alikhan N.F."/>
            <person name="Baker D."/>
            <person name="Gharbi K."/>
            <person name="Hall N."/>
            <person name="Watson M."/>
            <person name="Adriaenssens E.M."/>
            <person name="Foster-Nyarko E."/>
            <person name="Jarju S."/>
            <person name="Secka A."/>
            <person name="Antonio M."/>
            <person name="Oren A."/>
            <person name="Chaudhuri R.R."/>
            <person name="La Ragione R."/>
            <person name="Hildebrand F."/>
            <person name="Pallen M.J."/>
        </authorList>
    </citation>
    <scope>NUCLEOTIDE SEQUENCE</scope>
    <source>
        <strain evidence="2">ChiHjej13B12-9602</strain>
    </source>
</reference>
<feature type="transmembrane region" description="Helical" evidence="1">
    <location>
        <begin position="12"/>
        <end position="28"/>
    </location>
</feature>
<proteinExistence type="predicted"/>
<dbReference type="RefSeq" id="WP_273189524.1">
    <property type="nucleotide sequence ID" value="NZ_DYUZ01000016.1"/>
</dbReference>
<feature type="transmembrane region" description="Helical" evidence="1">
    <location>
        <begin position="133"/>
        <end position="158"/>
    </location>
</feature>
<sequence length="190" mass="19800">MEYRDTAHSQRALAILIAVAAVLQVALAPQISILGGRINFMIILAGVVALMGNASQAVYVGFGAGLLYDLTSPVPVGLMTLILTAGSFVLVQMASAGTSGFSSTSLRFMGIFSVGVCMLNGIALFFMGSERDLLLSLGGHGLMSAVLTTVVSIPFLMLSGSMASSRSGFSVHGYGTRFKSASRGRGRRLR</sequence>
<evidence type="ECO:0000313" key="2">
    <source>
        <dbReference type="EMBL" id="HJG37027.1"/>
    </source>
</evidence>
<keyword evidence="1" id="KW-0472">Membrane</keyword>
<organism evidence="2 3">
    <name type="scientific">Enorma phocaeensis</name>
    <dbReference type="NCBI Taxonomy" id="1871019"/>
    <lineage>
        <taxon>Bacteria</taxon>
        <taxon>Bacillati</taxon>
        <taxon>Actinomycetota</taxon>
        <taxon>Coriobacteriia</taxon>
        <taxon>Coriobacteriales</taxon>
        <taxon>Coriobacteriaceae</taxon>
        <taxon>Enorma</taxon>
    </lineage>
</organism>
<gene>
    <name evidence="2" type="ORF">K8V70_04070</name>
</gene>
<keyword evidence="1" id="KW-0812">Transmembrane</keyword>
<dbReference type="Proteomes" id="UP000753256">
    <property type="component" value="Unassembled WGS sequence"/>
</dbReference>
<dbReference type="EMBL" id="DYUZ01000016">
    <property type="protein sequence ID" value="HJG37027.1"/>
    <property type="molecule type" value="Genomic_DNA"/>
</dbReference>
<evidence type="ECO:0008006" key="4">
    <source>
        <dbReference type="Google" id="ProtNLM"/>
    </source>
</evidence>
<accession>A0A921IVY0</accession>
<keyword evidence="1" id="KW-1133">Transmembrane helix</keyword>
<dbReference type="AlphaFoldDB" id="A0A921IVY0"/>
<feature type="transmembrane region" description="Helical" evidence="1">
    <location>
        <begin position="106"/>
        <end position="127"/>
    </location>
</feature>
<reference evidence="2" key="2">
    <citation type="submission" date="2021-09" db="EMBL/GenBank/DDBJ databases">
        <authorList>
            <person name="Gilroy R."/>
        </authorList>
    </citation>
    <scope>NUCLEOTIDE SEQUENCE</scope>
    <source>
        <strain evidence="2">ChiHjej13B12-9602</strain>
    </source>
</reference>
<comment type="caution">
    <text evidence="2">The sequence shown here is derived from an EMBL/GenBank/DDBJ whole genome shotgun (WGS) entry which is preliminary data.</text>
</comment>